<dbReference type="EMBL" id="RRYP01006473">
    <property type="protein sequence ID" value="TNV81178.1"/>
    <property type="molecule type" value="Genomic_DNA"/>
</dbReference>
<evidence type="ECO:0000313" key="18">
    <source>
        <dbReference type="Proteomes" id="UP000785679"/>
    </source>
</evidence>
<dbReference type="SUPFAM" id="SSF57850">
    <property type="entry name" value="RING/U-box"/>
    <property type="match status" value="3"/>
</dbReference>
<organism evidence="17 18">
    <name type="scientific">Halteria grandinella</name>
    <dbReference type="NCBI Taxonomy" id="5974"/>
    <lineage>
        <taxon>Eukaryota</taxon>
        <taxon>Sar</taxon>
        <taxon>Alveolata</taxon>
        <taxon>Ciliophora</taxon>
        <taxon>Intramacronucleata</taxon>
        <taxon>Spirotrichea</taxon>
        <taxon>Stichotrichia</taxon>
        <taxon>Sporadotrichida</taxon>
        <taxon>Halteriidae</taxon>
        <taxon>Halteria</taxon>
    </lineage>
</organism>
<dbReference type="Gene3D" id="1.20.120.1750">
    <property type="match status" value="1"/>
</dbReference>
<gene>
    <name evidence="17" type="ORF">FGO68_gene322</name>
</gene>
<dbReference type="Pfam" id="PF01485">
    <property type="entry name" value="IBR"/>
    <property type="match status" value="2"/>
</dbReference>
<evidence type="ECO:0000256" key="6">
    <source>
        <dbReference type="ARBA" id="ARBA00022692"/>
    </source>
</evidence>
<feature type="domain" description="RING-type" evidence="16">
    <location>
        <begin position="36"/>
        <end position="250"/>
    </location>
</feature>
<dbReference type="FunFam" id="3.30.40.10:FF:000051">
    <property type="entry name" value="RBR-type E3 ubiquitin transferase"/>
    <property type="match status" value="1"/>
</dbReference>
<dbReference type="PANTHER" id="PTHR22770">
    <property type="entry name" value="UBIQUITIN CONJUGATING ENZYME 7 INTERACTING PROTEIN-RELATED"/>
    <property type="match status" value="1"/>
</dbReference>
<dbReference type="SMART" id="SM00184">
    <property type="entry name" value="RING"/>
    <property type="match status" value="1"/>
</dbReference>
<name>A0A8J8NU59_HALGN</name>
<comment type="catalytic activity">
    <reaction evidence="1">
        <text>[E2 ubiquitin-conjugating enzyme]-S-ubiquitinyl-L-cysteine + [acceptor protein]-L-lysine = [E2 ubiquitin-conjugating enzyme]-L-cysteine + [acceptor protein]-N(6)-ubiquitinyl-L-lysine.</text>
        <dbReference type="EC" id="2.3.2.31"/>
    </reaction>
</comment>
<accession>A0A8J8NU59</accession>
<dbReference type="PROSITE" id="PS51873">
    <property type="entry name" value="TRIAD"/>
    <property type="match status" value="1"/>
</dbReference>
<dbReference type="InterPro" id="IPR044066">
    <property type="entry name" value="TRIAD_supradom"/>
</dbReference>
<dbReference type="OrthoDB" id="10009520at2759"/>
<evidence type="ECO:0000256" key="14">
    <source>
        <dbReference type="PROSITE-ProRule" id="PRU00175"/>
    </source>
</evidence>
<sequence>MTDINSTLNRREAQAAQAHIQQLKLLEQEKEPIKFQVGDCKICLMDIEQQDAFPLTQCGHMYHFECIQQYLQSQIKDRKYPILCPIKECKKEIDHSQDMTSLMTEEEYHLYTRYSLEQCMQTQQDISWCPTADCKFAFIYDKNSDNANQLNCPMCKKHYCLQCRALFHTGRTCKEYKAEVDPKASDEAFEEFAKGSKIKQCPKCTVWVEKSEGCNHMSCRCGMQFCYACGGEYQKCACVNAFYQSSGMRGQAR</sequence>
<dbReference type="GO" id="GO:0000151">
    <property type="term" value="C:ubiquitin ligase complex"/>
    <property type="evidence" value="ECO:0007669"/>
    <property type="project" value="TreeGrafter"/>
</dbReference>
<dbReference type="PROSITE" id="PS50089">
    <property type="entry name" value="ZF_RING_2"/>
    <property type="match status" value="1"/>
</dbReference>
<evidence type="ECO:0000256" key="7">
    <source>
        <dbReference type="ARBA" id="ARBA00022723"/>
    </source>
</evidence>
<evidence type="ECO:0000256" key="13">
    <source>
        <dbReference type="ARBA" id="ARBA00023136"/>
    </source>
</evidence>
<dbReference type="GO" id="GO:0008270">
    <property type="term" value="F:zinc ion binding"/>
    <property type="evidence" value="ECO:0007669"/>
    <property type="project" value="UniProtKB-KW"/>
</dbReference>
<evidence type="ECO:0000256" key="1">
    <source>
        <dbReference type="ARBA" id="ARBA00001798"/>
    </source>
</evidence>
<keyword evidence="5" id="KW-0808">Transferase</keyword>
<dbReference type="GO" id="GO:0097039">
    <property type="term" value="P:protein linear polyubiquitination"/>
    <property type="evidence" value="ECO:0007669"/>
    <property type="project" value="TreeGrafter"/>
</dbReference>
<dbReference type="CDD" id="cd22584">
    <property type="entry name" value="Rcat_RBR_unk"/>
    <property type="match status" value="1"/>
</dbReference>
<evidence type="ECO:0000256" key="10">
    <source>
        <dbReference type="ARBA" id="ARBA00022786"/>
    </source>
</evidence>
<protein>
    <recommendedName>
        <fullName evidence="4">RBR-type E3 ubiquitin transferase</fullName>
        <ecNumber evidence="4">2.3.2.31</ecNumber>
    </recommendedName>
</protein>
<dbReference type="Proteomes" id="UP000785679">
    <property type="component" value="Unassembled WGS sequence"/>
</dbReference>
<keyword evidence="13" id="KW-0472">Membrane</keyword>
<dbReference type="InterPro" id="IPR051628">
    <property type="entry name" value="LUBAC_E3_Ligases"/>
</dbReference>
<evidence type="ECO:0000313" key="17">
    <source>
        <dbReference type="EMBL" id="TNV81178.1"/>
    </source>
</evidence>
<evidence type="ECO:0000256" key="2">
    <source>
        <dbReference type="ARBA" id="ARBA00004167"/>
    </source>
</evidence>
<evidence type="ECO:0000256" key="12">
    <source>
        <dbReference type="ARBA" id="ARBA00022989"/>
    </source>
</evidence>
<dbReference type="Gene3D" id="3.30.40.10">
    <property type="entry name" value="Zinc/RING finger domain, C3HC4 (zinc finger)"/>
    <property type="match status" value="1"/>
</dbReference>
<dbReference type="GO" id="GO:0061630">
    <property type="term" value="F:ubiquitin protein ligase activity"/>
    <property type="evidence" value="ECO:0007669"/>
    <property type="project" value="UniProtKB-EC"/>
</dbReference>
<proteinExistence type="predicted"/>
<reference evidence="17" key="1">
    <citation type="submission" date="2019-06" db="EMBL/GenBank/DDBJ databases">
        <authorList>
            <person name="Zheng W."/>
        </authorList>
    </citation>
    <scope>NUCLEOTIDE SEQUENCE</scope>
    <source>
        <strain evidence="17">QDHG01</strain>
    </source>
</reference>
<dbReference type="InterPro" id="IPR001841">
    <property type="entry name" value="Znf_RING"/>
</dbReference>
<comment type="pathway">
    <text evidence="3">Protein modification; protein ubiquitination.</text>
</comment>
<dbReference type="GO" id="GO:0043161">
    <property type="term" value="P:proteasome-mediated ubiquitin-dependent protein catabolic process"/>
    <property type="evidence" value="ECO:0007669"/>
    <property type="project" value="TreeGrafter"/>
</dbReference>
<dbReference type="GO" id="GO:0043130">
    <property type="term" value="F:ubiquitin binding"/>
    <property type="evidence" value="ECO:0007669"/>
    <property type="project" value="TreeGrafter"/>
</dbReference>
<evidence type="ECO:0000256" key="4">
    <source>
        <dbReference type="ARBA" id="ARBA00012251"/>
    </source>
</evidence>
<dbReference type="InterPro" id="IPR013083">
    <property type="entry name" value="Znf_RING/FYVE/PHD"/>
</dbReference>
<dbReference type="SMART" id="SM00647">
    <property type="entry name" value="IBR"/>
    <property type="match status" value="2"/>
</dbReference>
<dbReference type="CDD" id="cd20335">
    <property type="entry name" value="BRcat_RBR"/>
    <property type="match status" value="1"/>
</dbReference>
<evidence type="ECO:0000256" key="8">
    <source>
        <dbReference type="ARBA" id="ARBA00022737"/>
    </source>
</evidence>
<keyword evidence="7" id="KW-0479">Metal-binding</keyword>
<dbReference type="InterPro" id="IPR002867">
    <property type="entry name" value="IBR_dom"/>
</dbReference>
<evidence type="ECO:0000256" key="11">
    <source>
        <dbReference type="ARBA" id="ARBA00022833"/>
    </source>
</evidence>
<keyword evidence="8" id="KW-0677">Repeat</keyword>
<dbReference type="PANTHER" id="PTHR22770:SF13">
    <property type="entry name" value="RING-TYPE DOMAIN-CONTAINING PROTEIN"/>
    <property type="match status" value="1"/>
</dbReference>
<dbReference type="GO" id="GO:0005737">
    <property type="term" value="C:cytoplasm"/>
    <property type="evidence" value="ECO:0007669"/>
    <property type="project" value="UniProtKB-ARBA"/>
</dbReference>
<comment type="subcellular location">
    <subcellularLocation>
        <location evidence="2">Membrane</location>
        <topology evidence="2">Single-pass membrane protein</topology>
    </subcellularLocation>
</comment>
<dbReference type="Pfam" id="PF13639">
    <property type="entry name" value="zf-RING_2"/>
    <property type="match status" value="1"/>
</dbReference>
<dbReference type="CDD" id="cd16448">
    <property type="entry name" value="RING-H2"/>
    <property type="match status" value="1"/>
</dbReference>
<dbReference type="AlphaFoldDB" id="A0A8J8NU59"/>
<evidence type="ECO:0000256" key="3">
    <source>
        <dbReference type="ARBA" id="ARBA00004906"/>
    </source>
</evidence>
<evidence type="ECO:0000256" key="5">
    <source>
        <dbReference type="ARBA" id="ARBA00022679"/>
    </source>
</evidence>
<keyword evidence="10" id="KW-0833">Ubl conjugation pathway</keyword>
<dbReference type="EC" id="2.3.2.31" evidence="4"/>
<keyword evidence="11" id="KW-0862">Zinc</keyword>
<keyword evidence="6" id="KW-0812">Transmembrane</keyword>
<feature type="domain" description="RING-type" evidence="15">
    <location>
        <begin position="40"/>
        <end position="88"/>
    </location>
</feature>
<evidence type="ECO:0000256" key="9">
    <source>
        <dbReference type="ARBA" id="ARBA00022771"/>
    </source>
</evidence>
<evidence type="ECO:0000259" key="15">
    <source>
        <dbReference type="PROSITE" id="PS50089"/>
    </source>
</evidence>
<dbReference type="GO" id="GO:0031090">
    <property type="term" value="C:organelle membrane"/>
    <property type="evidence" value="ECO:0007669"/>
    <property type="project" value="UniProtKB-ARBA"/>
</dbReference>
<comment type="caution">
    <text evidence="17">The sequence shown here is derived from an EMBL/GenBank/DDBJ whole genome shotgun (WGS) entry which is preliminary data.</text>
</comment>
<evidence type="ECO:0000259" key="16">
    <source>
        <dbReference type="PROSITE" id="PS51873"/>
    </source>
</evidence>
<keyword evidence="9 14" id="KW-0863">Zinc-finger</keyword>
<keyword evidence="12" id="KW-1133">Transmembrane helix</keyword>
<keyword evidence="18" id="KW-1185">Reference proteome</keyword>